<name>A0A026WT86_OOCBI</name>
<evidence type="ECO:0000313" key="1">
    <source>
        <dbReference type="EMBL" id="EZA58319.1"/>
    </source>
</evidence>
<dbReference type="Proteomes" id="UP000053097">
    <property type="component" value="Unassembled WGS sequence"/>
</dbReference>
<gene>
    <name evidence="1" type="ORF">X777_01276</name>
</gene>
<dbReference type="EMBL" id="KK107128">
    <property type="protein sequence ID" value="EZA58319.1"/>
    <property type="molecule type" value="Genomic_DNA"/>
</dbReference>
<dbReference type="AlphaFoldDB" id="A0A026WT86"/>
<evidence type="ECO:0000313" key="2">
    <source>
        <dbReference type="Proteomes" id="UP000053097"/>
    </source>
</evidence>
<keyword evidence="2" id="KW-1185">Reference proteome</keyword>
<organism evidence="1 2">
    <name type="scientific">Ooceraea biroi</name>
    <name type="common">Clonal raider ant</name>
    <name type="synonym">Cerapachys biroi</name>
    <dbReference type="NCBI Taxonomy" id="2015173"/>
    <lineage>
        <taxon>Eukaryota</taxon>
        <taxon>Metazoa</taxon>
        <taxon>Ecdysozoa</taxon>
        <taxon>Arthropoda</taxon>
        <taxon>Hexapoda</taxon>
        <taxon>Insecta</taxon>
        <taxon>Pterygota</taxon>
        <taxon>Neoptera</taxon>
        <taxon>Endopterygota</taxon>
        <taxon>Hymenoptera</taxon>
        <taxon>Apocrita</taxon>
        <taxon>Aculeata</taxon>
        <taxon>Formicoidea</taxon>
        <taxon>Formicidae</taxon>
        <taxon>Dorylinae</taxon>
        <taxon>Ooceraea</taxon>
    </lineage>
</organism>
<protein>
    <submittedName>
        <fullName evidence="1">Uncharacterized protein</fullName>
    </submittedName>
</protein>
<sequence>MKSNDVVAILHKGGNLHIAICIYCSPHAFAFSYGSLCTRGKTANSVTRSSLITHARSLCRCTSASAIDDLAGDQPFLFSRTTLSFDG</sequence>
<accession>A0A026WT86</accession>
<reference evidence="1 2" key="1">
    <citation type="journal article" date="2014" name="Curr. Biol.">
        <title>The genome of the clonal raider ant Cerapachys biroi.</title>
        <authorList>
            <person name="Oxley P.R."/>
            <person name="Ji L."/>
            <person name="Fetter-Pruneda I."/>
            <person name="McKenzie S.K."/>
            <person name="Li C."/>
            <person name="Hu H."/>
            <person name="Zhang G."/>
            <person name="Kronauer D.J."/>
        </authorList>
    </citation>
    <scope>NUCLEOTIDE SEQUENCE [LARGE SCALE GENOMIC DNA]</scope>
</reference>
<proteinExistence type="predicted"/>